<feature type="compositionally biased region" description="Pro residues" evidence="1">
    <location>
        <begin position="14"/>
        <end position="24"/>
    </location>
</feature>
<proteinExistence type="predicted"/>
<evidence type="ECO:0000313" key="3">
    <source>
        <dbReference type="Proteomes" id="UP000235145"/>
    </source>
</evidence>
<evidence type="ECO:0000256" key="1">
    <source>
        <dbReference type="SAM" id="MobiDB-lite"/>
    </source>
</evidence>
<feature type="region of interest" description="Disordered" evidence="1">
    <location>
        <begin position="1"/>
        <end position="35"/>
    </location>
</feature>
<dbReference type="AlphaFoldDB" id="A0A9R1XWP4"/>
<dbReference type="EMBL" id="NBSK02000002">
    <property type="protein sequence ID" value="KAJ0222647.1"/>
    <property type="molecule type" value="Genomic_DNA"/>
</dbReference>
<organism evidence="2 3">
    <name type="scientific">Lactuca sativa</name>
    <name type="common">Garden lettuce</name>
    <dbReference type="NCBI Taxonomy" id="4236"/>
    <lineage>
        <taxon>Eukaryota</taxon>
        <taxon>Viridiplantae</taxon>
        <taxon>Streptophyta</taxon>
        <taxon>Embryophyta</taxon>
        <taxon>Tracheophyta</taxon>
        <taxon>Spermatophyta</taxon>
        <taxon>Magnoliopsida</taxon>
        <taxon>eudicotyledons</taxon>
        <taxon>Gunneridae</taxon>
        <taxon>Pentapetalae</taxon>
        <taxon>asterids</taxon>
        <taxon>campanulids</taxon>
        <taxon>Asterales</taxon>
        <taxon>Asteraceae</taxon>
        <taxon>Cichorioideae</taxon>
        <taxon>Cichorieae</taxon>
        <taxon>Lactucinae</taxon>
        <taxon>Lactuca</taxon>
    </lineage>
</organism>
<evidence type="ECO:0000313" key="2">
    <source>
        <dbReference type="EMBL" id="KAJ0222647.1"/>
    </source>
</evidence>
<reference evidence="2 3" key="1">
    <citation type="journal article" date="2017" name="Nat. Commun.">
        <title>Genome assembly with in vitro proximity ligation data and whole-genome triplication in lettuce.</title>
        <authorList>
            <person name="Reyes-Chin-Wo S."/>
            <person name="Wang Z."/>
            <person name="Yang X."/>
            <person name="Kozik A."/>
            <person name="Arikit S."/>
            <person name="Song C."/>
            <person name="Xia L."/>
            <person name="Froenicke L."/>
            <person name="Lavelle D.O."/>
            <person name="Truco M.J."/>
            <person name="Xia R."/>
            <person name="Zhu S."/>
            <person name="Xu C."/>
            <person name="Xu H."/>
            <person name="Xu X."/>
            <person name="Cox K."/>
            <person name="Korf I."/>
            <person name="Meyers B.C."/>
            <person name="Michelmore R.W."/>
        </authorList>
    </citation>
    <scope>NUCLEOTIDE SEQUENCE [LARGE SCALE GENOMIC DNA]</scope>
    <source>
        <strain evidence="3">cv. Salinas</strain>
        <tissue evidence="2">Seedlings</tissue>
    </source>
</reference>
<keyword evidence="3" id="KW-1185">Reference proteome</keyword>
<dbReference type="Proteomes" id="UP000235145">
    <property type="component" value="Unassembled WGS sequence"/>
</dbReference>
<feature type="region of interest" description="Disordered" evidence="1">
    <location>
        <begin position="56"/>
        <end position="78"/>
    </location>
</feature>
<sequence length="340" mass="38652">MKREYNPHHHQHQHPPPSYLAPPPRPREYQPHTCHAPPVEYATHAYPVPSHASGGVDINVANSGQASVPGPPGVHNPSEVVKDSYAQPVAIAATHGVVDVYQAYGGAANGQTLHVQVTYAENYGTHQDPYSSAHTSYYTHHNQKVLLKSLNVDLKEVSPSSLLMDKVREVEGNPDFSNKMSGQLNNHRWLEKLKKQIELLLEIIVIFSKNVLECEFKLMTLLHIILINRLYNEMQRIIMGRRLSINLMNAANVFVSLNSPFEGPGTCLYCRTCKFFFLSFLGKLQEITSYFITLYRMYMQQLFTHDIKQENEVPFQHFADKIGGYLLKMSSTSMRSFYPH</sequence>
<accession>A0A9R1XWP4</accession>
<protein>
    <submittedName>
        <fullName evidence="2">Uncharacterized protein</fullName>
    </submittedName>
</protein>
<comment type="caution">
    <text evidence="2">The sequence shown here is derived from an EMBL/GenBank/DDBJ whole genome shotgun (WGS) entry which is preliminary data.</text>
</comment>
<name>A0A9R1XWP4_LACSA</name>
<gene>
    <name evidence="2" type="ORF">LSAT_V11C200072520</name>
</gene>